<reference evidence="2" key="1">
    <citation type="submission" date="2021-03" db="EMBL/GenBank/DDBJ databases">
        <title>Antimicrobial resistance genes in bacteria isolated from Japanese honey, and their potential for conferring macrolide and lincosamide resistance in the American foulbrood pathogen Paenibacillus larvae.</title>
        <authorList>
            <person name="Okamoto M."/>
            <person name="Kumagai M."/>
            <person name="Kanamori H."/>
            <person name="Takamatsu D."/>
        </authorList>
    </citation>
    <scope>NUCLEOTIDE SEQUENCE</scope>
    <source>
        <strain evidence="2">J2TS6</strain>
    </source>
</reference>
<accession>A0A920C9Z9</accession>
<evidence type="ECO:0000313" key="3">
    <source>
        <dbReference type="Proteomes" id="UP000679779"/>
    </source>
</evidence>
<feature type="domain" description="Transglutaminase-like" evidence="1">
    <location>
        <begin position="54"/>
        <end position="156"/>
    </location>
</feature>
<dbReference type="RefSeq" id="WP_160042716.1">
    <property type="nucleotide sequence ID" value="NZ_BORQ01000003.1"/>
</dbReference>
<dbReference type="EMBL" id="BORQ01000003">
    <property type="protein sequence ID" value="GIO31826.1"/>
    <property type="molecule type" value="Genomic_DNA"/>
</dbReference>
<comment type="caution">
    <text evidence="2">The sequence shown here is derived from an EMBL/GenBank/DDBJ whole genome shotgun (WGS) entry which is preliminary data.</text>
</comment>
<dbReference type="InterPro" id="IPR002931">
    <property type="entry name" value="Transglutaminase-like"/>
</dbReference>
<dbReference type="SUPFAM" id="SSF54001">
    <property type="entry name" value="Cysteine proteinases"/>
    <property type="match status" value="1"/>
</dbReference>
<gene>
    <name evidence="2" type="ORF">J2TS6_29670</name>
</gene>
<dbReference type="Pfam" id="PF01841">
    <property type="entry name" value="Transglut_core"/>
    <property type="match status" value="1"/>
</dbReference>
<dbReference type="Proteomes" id="UP000679779">
    <property type="component" value="Unassembled WGS sequence"/>
</dbReference>
<name>A0A920C9Z9_9BACL</name>
<sequence length="279" mass="32078">MFGHMQAFTDHYLKLLELTGYSTASEDNIPFQYQCESEAAELRKLRQTYDLEKAAGSGDELSRIINLMKWVGQKLKHGDVPAPDPCHALHVLEHVRQTGARMNCYAIATVLNEAYLSLGFRSRRVYCRPYDPYDPDSHVVTAVFSESLRKWVYMDASWSHFVTDDQGILLSPEEFRYRLGQRLPVRLNGNPESSEWNEFYLSYMAKNLFWFMTPLHSEYNAEAVRPSKTYCVLLPEHFEPVEMKQAPPENVSVIVSRSPLHFWSPPAAHVADKETAPAK</sequence>
<protein>
    <recommendedName>
        <fullName evidence="1">Transglutaminase-like domain-containing protein</fullName>
    </recommendedName>
</protein>
<evidence type="ECO:0000259" key="1">
    <source>
        <dbReference type="Pfam" id="PF01841"/>
    </source>
</evidence>
<keyword evidence="3" id="KW-1185">Reference proteome</keyword>
<dbReference type="InterPro" id="IPR038765">
    <property type="entry name" value="Papain-like_cys_pep_sf"/>
</dbReference>
<dbReference type="AlphaFoldDB" id="A0A920C9Z9"/>
<organism evidence="2 3">
    <name type="scientific">Paenibacillus albilobatus</name>
    <dbReference type="NCBI Taxonomy" id="2716884"/>
    <lineage>
        <taxon>Bacteria</taxon>
        <taxon>Bacillati</taxon>
        <taxon>Bacillota</taxon>
        <taxon>Bacilli</taxon>
        <taxon>Bacillales</taxon>
        <taxon>Paenibacillaceae</taxon>
        <taxon>Paenibacillus</taxon>
    </lineage>
</organism>
<proteinExistence type="predicted"/>
<evidence type="ECO:0000313" key="2">
    <source>
        <dbReference type="EMBL" id="GIO31826.1"/>
    </source>
</evidence>